<accession>A0ABP7C4H4</accession>
<dbReference type="Proteomes" id="UP001500711">
    <property type="component" value="Unassembled WGS sequence"/>
</dbReference>
<dbReference type="EMBL" id="BAABBE010000031">
    <property type="protein sequence ID" value="GAA3677045.1"/>
    <property type="molecule type" value="Genomic_DNA"/>
</dbReference>
<evidence type="ECO:0000256" key="4">
    <source>
        <dbReference type="ARBA" id="ARBA00023163"/>
    </source>
</evidence>
<keyword evidence="7" id="KW-1185">Reference proteome</keyword>
<keyword evidence="2" id="KW-0731">Sigma factor</keyword>
<reference evidence="7" key="1">
    <citation type="journal article" date="2019" name="Int. J. Syst. Evol. Microbiol.">
        <title>The Global Catalogue of Microorganisms (GCM) 10K type strain sequencing project: providing services to taxonomists for standard genome sequencing and annotation.</title>
        <authorList>
            <consortium name="The Broad Institute Genomics Platform"/>
            <consortium name="The Broad Institute Genome Sequencing Center for Infectious Disease"/>
            <person name="Wu L."/>
            <person name="Ma J."/>
        </authorList>
    </citation>
    <scope>NUCLEOTIDE SEQUENCE [LARGE SCALE GENOMIC DNA]</scope>
    <source>
        <strain evidence="7">JCM 17494</strain>
    </source>
</reference>
<evidence type="ECO:0000256" key="2">
    <source>
        <dbReference type="ARBA" id="ARBA00023082"/>
    </source>
</evidence>
<evidence type="ECO:0000259" key="5">
    <source>
        <dbReference type="Pfam" id="PF04542"/>
    </source>
</evidence>
<dbReference type="SUPFAM" id="SSF88946">
    <property type="entry name" value="Sigma2 domain of RNA polymerase sigma factors"/>
    <property type="match status" value="1"/>
</dbReference>
<dbReference type="InterPro" id="IPR039425">
    <property type="entry name" value="RNA_pol_sigma-70-like"/>
</dbReference>
<gene>
    <name evidence="6" type="ORF">GCM10022267_74940</name>
</gene>
<organism evidence="6 7">
    <name type="scientific">Lentzea roselyniae</name>
    <dbReference type="NCBI Taxonomy" id="531940"/>
    <lineage>
        <taxon>Bacteria</taxon>
        <taxon>Bacillati</taxon>
        <taxon>Actinomycetota</taxon>
        <taxon>Actinomycetes</taxon>
        <taxon>Pseudonocardiales</taxon>
        <taxon>Pseudonocardiaceae</taxon>
        <taxon>Lentzea</taxon>
    </lineage>
</organism>
<keyword evidence="3" id="KW-0238">DNA-binding</keyword>
<dbReference type="PANTHER" id="PTHR43133:SF50">
    <property type="entry name" value="ECF RNA POLYMERASE SIGMA FACTOR SIGM"/>
    <property type="match status" value="1"/>
</dbReference>
<dbReference type="RefSeq" id="WP_346135383.1">
    <property type="nucleotide sequence ID" value="NZ_BAABBE010000031.1"/>
</dbReference>
<dbReference type="Pfam" id="PF04542">
    <property type="entry name" value="Sigma70_r2"/>
    <property type="match status" value="1"/>
</dbReference>
<dbReference type="InterPro" id="IPR007627">
    <property type="entry name" value="RNA_pol_sigma70_r2"/>
</dbReference>
<proteinExistence type="predicted"/>
<comment type="caution">
    <text evidence="6">The sequence shown here is derived from an EMBL/GenBank/DDBJ whole genome shotgun (WGS) entry which is preliminary data.</text>
</comment>
<sequence length="172" mass="19355">MEFTEYVARQRPALMRFATVLTCRTWLAEELVSDVLGRAFERWEQISGMDEPHAYVRRMVVNEYLSWRRRLTRTSPRAEVEPMVISDGADQRAERDAMIRRLAALPRKQRAAVVLRYYAGPGHEPGEAAASALSEQDHAATGRFGVLLQPAFGPFNEFAGAAHVETDLSACC</sequence>
<name>A0ABP7C4H4_9PSEU</name>
<evidence type="ECO:0000313" key="7">
    <source>
        <dbReference type="Proteomes" id="UP001500711"/>
    </source>
</evidence>
<keyword evidence="1" id="KW-0805">Transcription regulation</keyword>
<evidence type="ECO:0000256" key="1">
    <source>
        <dbReference type="ARBA" id="ARBA00023015"/>
    </source>
</evidence>
<evidence type="ECO:0000256" key="3">
    <source>
        <dbReference type="ARBA" id="ARBA00023125"/>
    </source>
</evidence>
<feature type="domain" description="RNA polymerase sigma-70 region 2" evidence="5">
    <location>
        <begin position="8"/>
        <end position="74"/>
    </location>
</feature>
<dbReference type="InterPro" id="IPR013325">
    <property type="entry name" value="RNA_pol_sigma_r2"/>
</dbReference>
<evidence type="ECO:0000313" key="6">
    <source>
        <dbReference type="EMBL" id="GAA3677045.1"/>
    </source>
</evidence>
<dbReference type="PANTHER" id="PTHR43133">
    <property type="entry name" value="RNA POLYMERASE ECF-TYPE SIGMA FACTO"/>
    <property type="match status" value="1"/>
</dbReference>
<protein>
    <recommendedName>
        <fullName evidence="5">RNA polymerase sigma-70 region 2 domain-containing protein</fullName>
    </recommendedName>
</protein>
<keyword evidence="4" id="KW-0804">Transcription</keyword>
<dbReference type="Gene3D" id="1.10.1740.10">
    <property type="match status" value="1"/>
</dbReference>